<dbReference type="InterPro" id="IPR056671">
    <property type="entry name" value="DUF7769"/>
</dbReference>
<feature type="transmembrane region" description="Helical" evidence="1">
    <location>
        <begin position="261"/>
        <end position="285"/>
    </location>
</feature>
<keyword evidence="1" id="KW-1133">Transmembrane helix</keyword>
<dbReference type="GO" id="GO:0003676">
    <property type="term" value="F:nucleic acid binding"/>
    <property type="evidence" value="ECO:0007669"/>
    <property type="project" value="InterPro"/>
</dbReference>
<dbReference type="PANTHER" id="PTHR47169">
    <property type="entry name" value="OS01G0541250 PROTEIN"/>
    <property type="match status" value="1"/>
</dbReference>
<dbReference type="OrthoDB" id="667544at2759"/>
<dbReference type="Pfam" id="PF24964">
    <property type="entry name" value="DUF7769"/>
    <property type="match status" value="1"/>
</dbReference>
<comment type="caution">
    <text evidence="3">The sequence shown here is derived from an EMBL/GenBank/DDBJ whole genome shotgun (WGS) entry which is preliminary data.</text>
</comment>
<accession>A0A835EMY7</accession>
<feature type="domain" description="DUF7769" evidence="2">
    <location>
        <begin position="23"/>
        <end position="69"/>
    </location>
</feature>
<evidence type="ECO:0000259" key="2">
    <source>
        <dbReference type="Pfam" id="PF24964"/>
    </source>
</evidence>
<reference evidence="3" key="1">
    <citation type="submission" date="2020-07" db="EMBL/GenBank/DDBJ databases">
        <title>Genome sequence and genetic diversity analysis of an under-domesticated orphan crop, white fonio (Digitaria exilis).</title>
        <authorList>
            <person name="Bennetzen J.L."/>
            <person name="Chen S."/>
            <person name="Ma X."/>
            <person name="Wang X."/>
            <person name="Yssel A.E.J."/>
            <person name="Chaluvadi S.R."/>
            <person name="Johnson M."/>
            <person name="Gangashetty P."/>
            <person name="Hamidou F."/>
            <person name="Sanogo M.D."/>
            <person name="Zwaenepoel A."/>
            <person name="Wallace J."/>
            <person name="Van De Peer Y."/>
            <person name="Van Deynze A."/>
        </authorList>
    </citation>
    <scope>NUCLEOTIDE SEQUENCE</scope>
    <source>
        <tissue evidence="3">Leaves</tissue>
    </source>
</reference>
<keyword evidence="1" id="KW-0472">Membrane</keyword>
<evidence type="ECO:0000313" key="4">
    <source>
        <dbReference type="Proteomes" id="UP000636709"/>
    </source>
</evidence>
<dbReference type="PANTHER" id="PTHR47169:SF2">
    <property type="entry name" value="OS01G0541250 PROTEIN"/>
    <property type="match status" value="1"/>
</dbReference>
<gene>
    <name evidence="3" type="ORF">HU200_036856</name>
</gene>
<dbReference type="Gene3D" id="3.30.420.10">
    <property type="entry name" value="Ribonuclease H-like superfamily/Ribonuclease H"/>
    <property type="match status" value="1"/>
</dbReference>
<dbReference type="AlphaFoldDB" id="A0A835EMY7"/>
<dbReference type="EMBL" id="JACEFO010001882">
    <property type="protein sequence ID" value="KAF8695977.1"/>
    <property type="molecule type" value="Genomic_DNA"/>
</dbReference>
<proteinExistence type="predicted"/>
<protein>
    <recommendedName>
        <fullName evidence="2">DUF7769 domain-containing protein</fullName>
    </recommendedName>
</protein>
<keyword evidence="1" id="KW-0812">Transmembrane</keyword>
<evidence type="ECO:0000256" key="1">
    <source>
        <dbReference type="SAM" id="Phobius"/>
    </source>
</evidence>
<name>A0A835EMY7_9POAL</name>
<keyword evidence="4" id="KW-1185">Reference proteome</keyword>
<organism evidence="3 4">
    <name type="scientific">Digitaria exilis</name>
    <dbReference type="NCBI Taxonomy" id="1010633"/>
    <lineage>
        <taxon>Eukaryota</taxon>
        <taxon>Viridiplantae</taxon>
        <taxon>Streptophyta</taxon>
        <taxon>Embryophyta</taxon>
        <taxon>Tracheophyta</taxon>
        <taxon>Spermatophyta</taxon>
        <taxon>Magnoliopsida</taxon>
        <taxon>Liliopsida</taxon>
        <taxon>Poales</taxon>
        <taxon>Poaceae</taxon>
        <taxon>PACMAD clade</taxon>
        <taxon>Panicoideae</taxon>
        <taxon>Panicodae</taxon>
        <taxon>Paniceae</taxon>
        <taxon>Anthephorinae</taxon>
        <taxon>Digitaria</taxon>
    </lineage>
</organism>
<evidence type="ECO:0000313" key="3">
    <source>
        <dbReference type="EMBL" id="KAF8695977.1"/>
    </source>
</evidence>
<sequence>MNSRCFFFAFADSTIRKRKHYSDDTKIPIYLELLARTDPSRLRRGVSKQVAQKFGVPERVVKRIWRNGQDAGGIRGVKNKLSNCGRKRVEIDPEAIKNIPLRQRTTFQDLAYALGLKKTTLYNRYKENYFRRHTNDLKFSLTDDNKKARVRYCLSMLQALYGSSETSGPSFKEMYNIIYIDEKWFYRTRRNKKYYLANDEERPHREVKSKNFIEKVMFLAVVTWPRFDCNGNCTFDGKLGVFPFVFQEPTKRKSPNRPRGMISICFNCITLNFICFNCITLNFLYL</sequence>
<dbReference type="InterPro" id="IPR036397">
    <property type="entry name" value="RNaseH_sf"/>
</dbReference>
<dbReference type="Proteomes" id="UP000636709">
    <property type="component" value="Unassembled WGS sequence"/>
</dbReference>